<organism evidence="2 3">
    <name type="scientific">Aspergillus tamarii</name>
    <dbReference type="NCBI Taxonomy" id="41984"/>
    <lineage>
        <taxon>Eukaryota</taxon>
        <taxon>Fungi</taxon>
        <taxon>Dikarya</taxon>
        <taxon>Ascomycota</taxon>
        <taxon>Pezizomycotina</taxon>
        <taxon>Eurotiomycetes</taxon>
        <taxon>Eurotiomycetidae</taxon>
        <taxon>Eurotiales</taxon>
        <taxon>Aspergillaceae</taxon>
        <taxon>Aspergillus</taxon>
        <taxon>Aspergillus subgen. Circumdati</taxon>
    </lineage>
</organism>
<dbReference type="Proteomes" id="UP000326950">
    <property type="component" value="Unassembled WGS sequence"/>
</dbReference>
<keyword evidence="1" id="KW-0812">Transmembrane</keyword>
<reference evidence="2 3" key="1">
    <citation type="submission" date="2019-04" db="EMBL/GenBank/DDBJ databases">
        <title>Friends and foes A comparative genomics study of 23 Aspergillus species from section Flavi.</title>
        <authorList>
            <consortium name="DOE Joint Genome Institute"/>
            <person name="Kjaerbolling I."/>
            <person name="Vesth T."/>
            <person name="Frisvad J.C."/>
            <person name="Nybo J.L."/>
            <person name="Theobald S."/>
            <person name="Kildgaard S."/>
            <person name="Isbrandt T."/>
            <person name="Kuo A."/>
            <person name="Sato A."/>
            <person name="Lyhne E.K."/>
            <person name="Kogle M.E."/>
            <person name="Wiebenga A."/>
            <person name="Kun R.S."/>
            <person name="Lubbers R.J."/>
            <person name="Makela M.R."/>
            <person name="Barry K."/>
            <person name="Chovatia M."/>
            <person name="Clum A."/>
            <person name="Daum C."/>
            <person name="Haridas S."/>
            <person name="He G."/>
            <person name="LaButti K."/>
            <person name="Lipzen A."/>
            <person name="Mondo S."/>
            <person name="Riley R."/>
            <person name="Salamov A."/>
            <person name="Simmons B.A."/>
            <person name="Magnuson J.K."/>
            <person name="Henrissat B."/>
            <person name="Mortensen U.H."/>
            <person name="Larsen T.O."/>
            <person name="Devries R.P."/>
            <person name="Grigoriev I.V."/>
            <person name="Machida M."/>
            <person name="Baker S.E."/>
            <person name="Andersen M.R."/>
        </authorList>
    </citation>
    <scope>NUCLEOTIDE SEQUENCE [LARGE SCALE GENOMIC DNA]</scope>
    <source>
        <strain evidence="2 3">CBS 117626</strain>
    </source>
</reference>
<keyword evidence="1" id="KW-0472">Membrane</keyword>
<feature type="transmembrane region" description="Helical" evidence="1">
    <location>
        <begin position="15"/>
        <end position="32"/>
    </location>
</feature>
<accession>A0A5N6UDI8</accession>
<keyword evidence="3" id="KW-1185">Reference proteome</keyword>
<sequence>MNFESFDGIKHSDAYFWQIACPFVFAITVFLMRDKIVRWTARLAQKRLITSSRKRRKRDAIRRR</sequence>
<keyword evidence="1" id="KW-1133">Transmembrane helix</keyword>
<name>A0A5N6UDI8_ASPTM</name>
<proteinExistence type="predicted"/>
<dbReference type="AlphaFoldDB" id="A0A5N6UDI8"/>
<evidence type="ECO:0000256" key="1">
    <source>
        <dbReference type="SAM" id="Phobius"/>
    </source>
</evidence>
<dbReference type="EMBL" id="ML738751">
    <property type="protein sequence ID" value="KAE8156674.1"/>
    <property type="molecule type" value="Genomic_DNA"/>
</dbReference>
<gene>
    <name evidence="2" type="ORF">BDV40DRAFT_70048</name>
</gene>
<evidence type="ECO:0000313" key="2">
    <source>
        <dbReference type="EMBL" id="KAE8156674.1"/>
    </source>
</evidence>
<protein>
    <submittedName>
        <fullName evidence="2">Uncharacterized protein</fullName>
    </submittedName>
</protein>
<evidence type="ECO:0000313" key="3">
    <source>
        <dbReference type="Proteomes" id="UP000326950"/>
    </source>
</evidence>